<keyword evidence="2" id="KW-0812">Transmembrane</keyword>
<protein>
    <submittedName>
        <fullName evidence="3">Gas vesicle protein</fullName>
    </submittedName>
</protein>
<comment type="caution">
    <text evidence="3">The sequence shown here is derived from an EMBL/GenBank/DDBJ whole genome shotgun (WGS) entry which is preliminary data.</text>
</comment>
<accession>A0A7W7GQ56</accession>
<keyword evidence="4" id="KW-1185">Reference proteome</keyword>
<dbReference type="Proteomes" id="UP000540191">
    <property type="component" value="Unassembled WGS sequence"/>
</dbReference>
<feature type="compositionally biased region" description="Polar residues" evidence="1">
    <location>
        <begin position="166"/>
        <end position="180"/>
    </location>
</feature>
<evidence type="ECO:0000256" key="1">
    <source>
        <dbReference type="SAM" id="MobiDB-lite"/>
    </source>
</evidence>
<dbReference type="EMBL" id="JACHNA010000001">
    <property type="protein sequence ID" value="MBB4736281.1"/>
    <property type="molecule type" value="Genomic_DNA"/>
</dbReference>
<organism evidence="3 4">
    <name type="scientific">Micrococcus cohnii</name>
    <dbReference type="NCBI Taxonomy" id="993416"/>
    <lineage>
        <taxon>Bacteria</taxon>
        <taxon>Bacillati</taxon>
        <taxon>Actinomycetota</taxon>
        <taxon>Actinomycetes</taxon>
        <taxon>Micrococcales</taxon>
        <taxon>Micrococcaceae</taxon>
        <taxon>Micrococcus</taxon>
    </lineage>
</organism>
<evidence type="ECO:0000313" key="4">
    <source>
        <dbReference type="Proteomes" id="UP000540191"/>
    </source>
</evidence>
<evidence type="ECO:0000313" key="3">
    <source>
        <dbReference type="EMBL" id="MBB4736281.1"/>
    </source>
</evidence>
<reference evidence="3 4" key="1">
    <citation type="submission" date="2020-08" db="EMBL/GenBank/DDBJ databases">
        <title>Sequencing the genomes of 1000 actinobacteria strains.</title>
        <authorList>
            <person name="Klenk H.-P."/>
        </authorList>
    </citation>
    <scope>NUCLEOTIDE SEQUENCE [LARGE SCALE GENOMIC DNA]</scope>
    <source>
        <strain evidence="3 4">DSM 23974</strain>
    </source>
</reference>
<feature type="region of interest" description="Disordered" evidence="1">
    <location>
        <begin position="363"/>
        <end position="433"/>
    </location>
</feature>
<name>A0A7W7GQ56_9MICC</name>
<sequence>MRTKATDSYTAEGGAVGAFFDRQKENLVHWAAPKMELARAWGEYGVADGAYRGSIAADQGRRMAEQAQDTYVPAVTGRAQEAADAVQGQYKKYAPQVAAGVSALAPAVGGRLDSVQNWLEDLQKQAEKSGKKTKKKSRRAGRALARAAKQKNRAAKRQGNKAVKNISRTSAKARKNTTSNGAEAKAAALAGLAAVQSRLQDGSQKLSPQMQERLGNATRYAQQRRDVLLPVAAQRLSDAAGRAGKSVHEVKVPTSVEQTLINVTGDKKIVQKLRKQAAQYAGQTQKTMAKQAKQHSRSGGKGWIIAGMAVAAAGAAFAIWKLTKPVEDPWAAPAPGPVTANIPVVDGQGGPFQKQNEALAEAGVRNQAASARPVAQDGAVPNGPTATDGIREPQDARNGQEARNGADRDGVRGTEHGSQASGRGVQVDSQDQR</sequence>
<feature type="compositionally biased region" description="Basic and acidic residues" evidence="1">
    <location>
        <begin position="389"/>
        <end position="415"/>
    </location>
</feature>
<feature type="transmembrane region" description="Helical" evidence="2">
    <location>
        <begin position="302"/>
        <end position="320"/>
    </location>
</feature>
<keyword evidence="2" id="KW-1133">Transmembrane helix</keyword>
<feature type="region of interest" description="Disordered" evidence="1">
    <location>
        <begin position="148"/>
        <end position="182"/>
    </location>
</feature>
<keyword evidence="2" id="KW-0472">Membrane</keyword>
<proteinExistence type="predicted"/>
<gene>
    <name evidence="3" type="ORF">HDA30_001789</name>
</gene>
<feature type="compositionally biased region" description="Basic residues" evidence="1">
    <location>
        <begin position="148"/>
        <end position="159"/>
    </location>
</feature>
<dbReference type="RefSeq" id="WP_158496907.1">
    <property type="nucleotide sequence ID" value="NZ_JACHNA010000001.1"/>
</dbReference>
<evidence type="ECO:0000256" key="2">
    <source>
        <dbReference type="SAM" id="Phobius"/>
    </source>
</evidence>
<dbReference type="AlphaFoldDB" id="A0A7W7GQ56"/>